<evidence type="ECO:0000313" key="3">
    <source>
        <dbReference type="Proteomes" id="UP000784294"/>
    </source>
</evidence>
<comment type="caution">
    <text evidence="2">The sequence shown here is derived from an EMBL/GenBank/DDBJ whole genome shotgun (WGS) entry which is preliminary data.</text>
</comment>
<accession>A0A448X3G5</accession>
<protein>
    <submittedName>
        <fullName evidence="2">Uncharacterized protein</fullName>
    </submittedName>
</protein>
<evidence type="ECO:0000313" key="2">
    <source>
        <dbReference type="EMBL" id="VEL26844.1"/>
    </source>
</evidence>
<dbReference type="AlphaFoldDB" id="A0A448X3G5"/>
<gene>
    <name evidence="2" type="ORF">PXEA_LOCUS20284</name>
</gene>
<keyword evidence="1" id="KW-0732">Signal</keyword>
<evidence type="ECO:0000256" key="1">
    <source>
        <dbReference type="SAM" id="SignalP"/>
    </source>
</evidence>
<feature type="chain" id="PRO_5019069019" evidence="1">
    <location>
        <begin position="22"/>
        <end position="104"/>
    </location>
</feature>
<proteinExistence type="predicted"/>
<name>A0A448X3G5_9PLAT</name>
<keyword evidence="3" id="KW-1185">Reference proteome</keyword>
<feature type="signal peptide" evidence="1">
    <location>
        <begin position="1"/>
        <end position="21"/>
    </location>
</feature>
<dbReference type="Proteomes" id="UP000784294">
    <property type="component" value="Unassembled WGS sequence"/>
</dbReference>
<sequence>MQLSLSLFCLCIIMQLLGSEADFDIPQTILSEKFVTGSIYPRIRSPRGEGVCWCAALDLSTSPSSSNQRPPMMRLIAKFLGATFPPLQPLQTIARGKSRYSTFR</sequence>
<reference evidence="2" key="1">
    <citation type="submission" date="2018-11" db="EMBL/GenBank/DDBJ databases">
        <authorList>
            <consortium name="Pathogen Informatics"/>
        </authorList>
    </citation>
    <scope>NUCLEOTIDE SEQUENCE</scope>
</reference>
<dbReference type="EMBL" id="CAAALY010083095">
    <property type="protein sequence ID" value="VEL26844.1"/>
    <property type="molecule type" value="Genomic_DNA"/>
</dbReference>
<organism evidence="2 3">
    <name type="scientific">Protopolystoma xenopodis</name>
    <dbReference type="NCBI Taxonomy" id="117903"/>
    <lineage>
        <taxon>Eukaryota</taxon>
        <taxon>Metazoa</taxon>
        <taxon>Spiralia</taxon>
        <taxon>Lophotrochozoa</taxon>
        <taxon>Platyhelminthes</taxon>
        <taxon>Monogenea</taxon>
        <taxon>Polyopisthocotylea</taxon>
        <taxon>Polystomatidea</taxon>
        <taxon>Polystomatidae</taxon>
        <taxon>Protopolystoma</taxon>
    </lineage>
</organism>